<organism evidence="5 6">
    <name type="scientific">Roseiterribacter gracilis</name>
    <dbReference type="NCBI Taxonomy" id="2812848"/>
    <lineage>
        <taxon>Bacteria</taxon>
        <taxon>Pseudomonadati</taxon>
        <taxon>Pseudomonadota</taxon>
        <taxon>Alphaproteobacteria</taxon>
        <taxon>Rhodospirillales</taxon>
        <taxon>Roseiterribacteraceae</taxon>
        <taxon>Roseiterribacter</taxon>
    </lineage>
</organism>
<evidence type="ECO:0000256" key="1">
    <source>
        <dbReference type="ARBA" id="ARBA00005857"/>
    </source>
</evidence>
<accession>A0A8S8XGH9</accession>
<dbReference type="Proteomes" id="UP000681075">
    <property type="component" value="Unassembled WGS sequence"/>
</dbReference>
<keyword evidence="4" id="KW-0802">TPR repeat</keyword>
<keyword evidence="6" id="KW-1185">Reference proteome</keyword>
<protein>
    <recommendedName>
        <fullName evidence="2">Tetratricopeptide repeat protein 38</fullName>
    </recommendedName>
</protein>
<comment type="similarity">
    <text evidence="1">Belongs to the TTC38 family.</text>
</comment>
<dbReference type="PANTHER" id="PTHR16263:SF4">
    <property type="entry name" value="TETRATRICOPEPTIDE REPEAT PROTEIN 38"/>
    <property type="match status" value="1"/>
</dbReference>
<name>A0A8S8XGH9_9PROT</name>
<evidence type="ECO:0000313" key="6">
    <source>
        <dbReference type="Proteomes" id="UP000681075"/>
    </source>
</evidence>
<gene>
    <name evidence="5" type="ORF">TMPK1_24670</name>
</gene>
<dbReference type="AlphaFoldDB" id="A0A8S8XGH9"/>
<evidence type="ECO:0000256" key="2">
    <source>
        <dbReference type="ARBA" id="ARBA00019992"/>
    </source>
</evidence>
<sequence>MMRHTEDGLPVTTDADDVVQALNQFGNELLSHGKGAAVVFEAAASDPDCALAQAWAAAAYLFLMTDEGRRKAQPFLDRAIAAAPHANARERMLVAAICAWAADDVPRAIALHGDVLTQWPQDLTSAKLLLIHQLNDGDVRGQLATAESLLRADPTRRFVHGLHAFALEQNDRLREAEFAARTALACDEADPWAEHALAHVFDTERRTEEGLIWADRYGARWDRCSSFLYTHNWWHAALFRIEAGDHDGALALFDRRVWGVRKDYVQDQVNAVALLARLELAGAVVGARWQELADHLERRIGDRSNAFVDLHTLYGLGRAGRDTAAHQLLLGFAARARRDDARCDVWGEVALPAARALLAHARNRKREALDLLTPLLPRLIAVGGSHAQRDWFDRMHRDCLADRTPQPRRRLAA</sequence>
<comment type="caution">
    <text evidence="5">The sequence shown here is derived from an EMBL/GenBank/DDBJ whole genome shotgun (WGS) entry which is preliminary data.</text>
</comment>
<evidence type="ECO:0000256" key="3">
    <source>
        <dbReference type="ARBA" id="ARBA00022737"/>
    </source>
</evidence>
<reference evidence="5" key="1">
    <citation type="submission" date="2021-02" db="EMBL/GenBank/DDBJ databases">
        <title>Genome sequence of Rhodospirillales sp. strain TMPK1 isolated from soil.</title>
        <authorList>
            <person name="Nakai R."/>
            <person name="Kusada H."/>
            <person name="Tamaki H."/>
        </authorList>
    </citation>
    <scope>NUCLEOTIDE SEQUENCE</scope>
    <source>
        <strain evidence="5">TMPK1</strain>
    </source>
</reference>
<proteinExistence type="inferred from homology"/>
<dbReference type="PANTHER" id="PTHR16263">
    <property type="entry name" value="TETRATRICOPEPTIDE REPEAT PROTEIN 38"/>
    <property type="match status" value="1"/>
</dbReference>
<dbReference type="SUPFAM" id="SSF48452">
    <property type="entry name" value="TPR-like"/>
    <property type="match status" value="1"/>
</dbReference>
<evidence type="ECO:0000313" key="5">
    <source>
        <dbReference type="EMBL" id="GIL40230.1"/>
    </source>
</evidence>
<keyword evidence="3" id="KW-0677">Repeat</keyword>
<dbReference type="EMBL" id="BOPV01000001">
    <property type="protein sequence ID" value="GIL40230.1"/>
    <property type="molecule type" value="Genomic_DNA"/>
</dbReference>
<evidence type="ECO:0000256" key="4">
    <source>
        <dbReference type="ARBA" id="ARBA00022803"/>
    </source>
</evidence>
<dbReference type="InterPro" id="IPR033891">
    <property type="entry name" value="TTC38"/>
</dbReference>
<dbReference type="Gene3D" id="1.25.40.10">
    <property type="entry name" value="Tetratricopeptide repeat domain"/>
    <property type="match status" value="1"/>
</dbReference>
<dbReference type="InterPro" id="IPR011990">
    <property type="entry name" value="TPR-like_helical_dom_sf"/>
</dbReference>